<proteinExistence type="predicted"/>
<accession>A0AAX2ZIU7</accession>
<dbReference type="RefSeq" id="WP_228415976.1">
    <property type="nucleotide sequence ID" value="NZ_CP081135.1"/>
</dbReference>
<protein>
    <submittedName>
        <fullName evidence="1">Uncharacterized protein</fullName>
    </submittedName>
</protein>
<dbReference type="Proteomes" id="UP001198983">
    <property type="component" value="Chromosome"/>
</dbReference>
<dbReference type="EMBL" id="CP081135">
    <property type="protein sequence ID" value="UEL47602.1"/>
    <property type="molecule type" value="Genomic_DNA"/>
</dbReference>
<dbReference type="KEGG" id="tem:JW646_18585"/>
<evidence type="ECO:0000313" key="2">
    <source>
        <dbReference type="Proteomes" id="UP001198983"/>
    </source>
</evidence>
<organism evidence="1 2">
    <name type="scientific">Terrisporobacter hibernicus</name>
    <dbReference type="NCBI Taxonomy" id="2813371"/>
    <lineage>
        <taxon>Bacteria</taxon>
        <taxon>Bacillati</taxon>
        <taxon>Bacillota</taxon>
        <taxon>Clostridia</taxon>
        <taxon>Peptostreptococcales</taxon>
        <taxon>Peptostreptococcaceae</taxon>
        <taxon>Terrisporobacter</taxon>
    </lineage>
</organism>
<reference evidence="1 2" key="1">
    <citation type="journal article" date="2023" name="Int. J. Syst. Evol. Microbiol.">
        <title>Terrisporobacter hibernicus sp. nov., isolated from bovine faeces in Northern Ireland.</title>
        <authorList>
            <person name="Mitchell M."/>
            <person name="Nguyen S.V."/>
            <person name="Connor M."/>
            <person name="Fairley D.J."/>
            <person name="Donoghue O."/>
            <person name="Marshall H."/>
            <person name="Koolman L."/>
            <person name="McMullan G."/>
            <person name="Schaffer K.E."/>
            <person name="McGrath J.W."/>
            <person name="Fanning S."/>
        </authorList>
    </citation>
    <scope>NUCLEOTIDE SEQUENCE [LARGE SCALE GENOMIC DNA]</scope>
    <source>
        <strain evidence="1 2">MCA3</strain>
    </source>
</reference>
<evidence type="ECO:0000313" key="1">
    <source>
        <dbReference type="EMBL" id="UEL47602.1"/>
    </source>
</evidence>
<dbReference type="AlphaFoldDB" id="A0AAX2ZIU7"/>
<name>A0AAX2ZIU7_9FIRM</name>
<keyword evidence="2" id="KW-1185">Reference proteome</keyword>
<sequence>MANRNNKPIVIPVSFKTSTLDDKMLLDWLEDKFEVYGKSNYIKQVLKAEMKREIEKNE</sequence>
<gene>
    <name evidence="1" type="ORF">JW646_18585</name>
</gene>